<feature type="transmembrane region" description="Helical" evidence="7">
    <location>
        <begin position="116"/>
        <end position="134"/>
    </location>
</feature>
<dbReference type="Pfam" id="PF07690">
    <property type="entry name" value="MFS_1"/>
    <property type="match status" value="1"/>
</dbReference>
<feature type="transmembrane region" description="Helical" evidence="7">
    <location>
        <begin position="146"/>
        <end position="167"/>
    </location>
</feature>
<dbReference type="PANTHER" id="PTHR42718">
    <property type="entry name" value="MAJOR FACILITATOR SUPERFAMILY MULTIDRUG TRANSPORTER MFSC"/>
    <property type="match status" value="1"/>
</dbReference>
<reference evidence="10" key="1">
    <citation type="journal article" date="2019" name="Int. J. Syst. Evol. Microbiol.">
        <title>The Global Catalogue of Microorganisms (GCM) 10K type strain sequencing project: providing services to taxonomists for standard genome sequencing and annotation.</title>
        <authorList>
            <consortium name="The Broad Institute Genomics Platform"/>
            <consortium name="The Broad Institute Genome Sequencing Center for Infectious Disease"/>
            <person name="Wu L."/>
            <person name="Ma J."/>
        </authorList>
    </citation>
    <scope>NUCLEOTIDE SEQUENCE [LARGE SCALE GENOMIC DNA]</scope>
    <source>
        <strain evidence="10">JCM 13006</strain>
    </source>
</reference>
<dbReference type="PANTHER" id="PTHR42718:SF49">
    <property type="entry name" value="EXPORT PROTEIN"/>
    <property type="match status" value="1"/>
</dbReference>
<comment type="subcellular location">
    <subcellularLocation>
        <location evidence="1">Cell membrane</location>
        <topology evidence="1">Multi-pass membrane protein</topology>
    </subcellularLocation>
</comment>
<feature type="transmembrane region" description="Helical" evidence="7">
    <location>
        <begin position="340"/>
        <end position="358"/>
    </location>
</feature>
<feature type="transmembrane region" description="Helical" evidence="7">
    <location>
        <begin position="204"/>
        <end position="223"/>
    </location>
</feature>
<evidence type="ECO:0000256" key="6">
    <source>
        <dbReference type="SAM" id="MobiDB-lite"/>
    </source>
</evidence>
<proteinExistence type="predicted"/>
<accession>A0ABP9D6Q0</accession>
<dbReference type="CDD" id="cd17321">
    <property type="entry name" value="MFS_MMR_MDR_like"/>
    <property type="match status" value="1"/>
</dbReference>
<keyword evidence="2 7" id="KW-0812">Transmembrane</keyword>
<feature type="transmembrane region" description="Helical" evidence="7">
    <location>
        <begin position="272"/>
        <end position="297"/>
    </location>
</feature>
<organism evidence="9 10">
    <name type="scientific">Kitasatospora terrestris</name>
    <dbReference type="NCBI Taxonomy" id="258051"/>
    <lineage>
        <taxon>Bacteria</taxon>
        <taxon>Bacillati</taxon>
        <taxon>Actinomycetota</taxon>
        <taxon>Actinomycetes</taxon>
        <taxon>Kitasatosporales</taxon>
        <taxon>Streptomycetaceae</taxon>
        <taxon>Kitasatospora</taxon>
    </lineage>
</organism>
<dbReference type="InterPro" id="IPR020846">
    <property type="entry name" value="MFS_dom"/>
</dbReference>
<dbReference type="PROSITE" id="PS50850">
    <property type="entry name" value="MFS"/>
    <property type="match status" value="1"/>
</dbReference>
<feature type="transmembrane region" description="Helical" evidence="7">
    <location>
        <begin position="88"/>
        <end position="110"/>
    </location>
</feature>
<dbReference type="SUPFAM" id="SSF103473">
    <property type="entry name" value="MFS general substrate transporter"/>
    <property type="match status" value="1"/>
</dbReference>
<keyword evidence="3 7" id="KW-1133">Transmembrane helix</keyword>
<evidence type="ECO:0000313" key="9">
    <source>
        <dbReference type="EMBL" id="GAA4832338.1"/>
    </source>
</evidence>
<evidence type="ECO:0000256" key="3">
    <source>
        <dbReference type="ARBA" id="ARBA00022989"/>
    </source>
</evidence>
<protein>
    <submittedName>
        <fullName evidence="9">MFS transporter</fullName>
    </submittedName>
</protein>
<evidence type="ECO:0000256" key="5">
    <source>
        <dbReference type="ARBA" id="ARBA00023251"/>
    </source>
</evidence>
<keyword evidence="4 7" id="KW-0472">Membrane</keyword>
<feature type="transmembrane region" description="Helical" evidence="7">
    <location>
        <begin position="364"/>
        <end position="381"/>
    </location>
</feature>
<feature type="region of interest" description="Disordered" evidence="6">
    <location>
        <begin position="488"/>
        <end position="512"/>
    </location>
</feature>
<feature type="transmembrane region" description="Helical" evidence="7">
    <location>
        <begin position="229"/>
        <end position="252"/>
    </location>
</feature>
<dbReference type="Gene3D" id="1.20.1720.10">
    <property type="entry name" value="Multidrug resistance protein D"/>
    <property type="match status" value="1"/>
</dbReference>
<dbReference type="RefSeq" id="WP_345694940.1">
    <property type="nucleotide sequence ID" value="NZ_BAABIS010000001.1"/>
</dbReference>
<evidence type="ECO:0000256" key="2">
    <source>
        <dbReference type="ARBA" id="ARBA00022692"/>
    </source>
</evidence>
<sequence length="512" mass="50277">MATGADPSAAPPRAATGVLAATCVSAFVVNANTSAVSILLPAISDDTGASLATLQWAVTGYSLVGAAVIVTSGALGDIFGRRRIFIGGLLLFVASCVLIALANGAGLVIAGRAIQGAAGSTILACGLSLLSAGISGETQMRSVSLWGAASAAGAAAGPLLGGLLVDITGWQGLFWIDAGIAAACVPLTLRAVRESLDPSRPRSVDIAGTLLVAGILVPFVFAVTEGADWGWLSAKTLVCFVASAAAVIGFVVVEKRVRAPLIDLALLRNKILVGSSVAILVVAGCINAVMYICSLYFQNPDGLGMTPLQAGFATLPAAAGIIATAPLITPLVDKVGARKVIAGGFGVATVAFAVLGFVHSSWAYGAFVVPMVVLAVGLGLANGPSSSVATACVTEDQVGAASGISNMGRYVGAAVLTAVTAALFNSVAVRQQATGAANADALASGFSRSAIGLALFCAFGIALALLVGRIRPAGLPSVAHYAGAGSHTVPTTPGTGTAGTPGAAGTAGGAEA</sequence>
<evidence type="ECO:0000313" key="10">
    <source>
        <dbReference type="Proteomes" id="UP001501752"/>
    </source>
</evidence>
<keyword evidence="5" id="KW-0046">Antibiotic resistance</keyword>
<dbReference type="EMBL" id="BAABIS010000001">
    <property type="protein sequence ID" value="GAA4832338.1"/>
    <property type="molecule type" value="Genomic_DNA"/>
</dbReference>
<feature type="domain" description="Major facilitator superfamily (MFS) profile" evidence="8">
    <location>
        <begin position="18"/>
        <end position="475"/>
    </location>
</feature>
<dbReference type="Gene3D" id="1.20.1250.20">
    <property type="entry name" value="MFS general substrate transporter like domains"/>
    <property type="match status" value="1"/>
</dbReference>
<dbReference type="Proteomes" id="UP001501752">
    <property type="component" value="Unassembled WGS sequence"/>
</dbReference>
<evidence type="ECO:0000256" key="7">
    <source>
        <dbReference type="SAM" id="Phobius"/>
    </source>
</evidence>
<dbReference type="InterPro" id="IPR036259">
    <property type="entry name" value="MFS_trans_sf"/>
</dbReference>
<evidence type="ECO:0000256" key="4">
    <source>
        <dbReference type="ARBA" id="ARBA00023136"/>
    </source>
</evidence>
<gene>
    <name evidence="9" type="ORF">GCM10023235_03330</name>
</gene>
<evidence type="ECO:0000256" key="1">
    <source>
        <dbReference type="ARBA" id="ARBA00004651"/>
    </source>
</evidence>
<feature type="transmembrane region" description="Helical" evidence="7">
    <location>
        <begin position="449"/>
        <end position="467"/>
    </location>
</feature>
<feature type="transmembrane region" description="Helical" evidence="7">
    <location>
        <begin position="410"/>
        <end position="429"/>
    </location>
</feature>
<feature type="transmembrane region" description="Helical" evidence="7">
    <location>
        <begin position="173"/>
        <end position="192"/>
    </location>
</feature>
<dbReference type="InterPro" id="IPR011701">
    <property type="entry name" value="MFS"/>
</dbReference>
<feature type="compositionally biased region" description="Low complexity" evidence="6">
    <location>
        <begin position="490"/>
        <end position="504"/>
    </location>
</feature>
<evidence type="ECO:0000259" key="8">
    <source>
        <dbReference type="PROSITE" id="PS50850"/>
    </source>
</evidence>
<name>A0ABP9D6Q0_9ACTN</name>
<feature type="transmembrane region" description="Helical" evidence="7">
    <location>
        <begin position="54"/>
        <end position="76"/>
    </location>
</feature>
<keyword evidence="10" id="KW-1185">Reference proteome</keyword>
<comment type="caution">
    <text evidence="9">The sequence shown here is derived from an EMBL/GenBank/DDBJ whole genome shotgun (WGS) entry which is preliminary data.</text>
</comment>
<feature type="transmembrane region" description="Helical" evidence="7">
    <location>
        <begin position="309"/>
        <end position="328"/>
    </location>
</feature>